<evidence type="ECO:0000313" key="7">
    <source>
        <dbReference type="Proteomes" id="UP000233551"/>
    </source>
</evidence>
<evidence type="ECO:0000313" key="4">
    <source>
        <dbReference type="EMBL" id="OWM75581.1"/>
    </source>
</evidence>
<dbReference type="EMBL" id="MTKT01003240">
    <property type="protein sequence ID" value="OWM75581.1"/>
    <property type="molecule type" value="Genomic_DNA"/>
</dbReference>
<evidence type="ECO:0000259" key="3">
    <source>
        <dbReference type="Pfam" id="PF14159"/>
    </source>
</evidence>
<evidence type="ECO:0000256" key="2">
    <source>
        <dbReference type="SAM" id="Phobius"/>
    </source>
</evidence>
<dbReference type="InterPro" id="IPR033344">
    <property type="entry name" value="CURT1"/>
</dbReference>
<gene>
    <name evidence="4" type="ORF">CDL15_Pgr021745</name>
    <name evidence="5" type="ORF">CRG98_027521</name>
</gene>
<dbReference type="Pfam" id="PF14159">
    <property type="entry name" value="CAAD"/>
    <property type="match status" value="1"/>
</dbReference>
<keyword evidence="2" id="KW-0472">Membrane</keyword>
<accession>A0A218WTP6</accession>
<dbReference type="Proteomes" id="UP000233551">
    <property type="component" value="Unassembled WGS sequence"/>
</dbReference>
<dbReference type="Proteomes" id="UP000197138">
    <property type="component" value="Unassembled WGS sequence"/>
</dbReference>
<dbReference type="EMBL" id="PGOL01001975">
    <property type="protein sequence ID" value="PKI52105.1"/>
    <property type="molecule type" value="Genomic_DNA"/>
</dbReference>
<sequence>MAVLTATSTLMAVATSSGKRFSAPPFRGRASSLPHLPPRPPSCSPSNKRFFFSELTLSRDSTQLQPTMIKASSSEETSSTLEVEEVFTDLKEQWDAIEDKSSLLVYGTGAVVAVWLSSVFVDAINSVPLVPTLMELVGLGFTGWFIYRYLLFKSTRKELASEIEALKSKITGSD</sequence>
<reference evidence="4" key="2">
    <citation type="submission" date="2017-06" db="EMBL/GenBank/DDBJ databases">
        <title>The pomegranate genome and the genomics of punicalagin biosynthesis.</title>
        <authorList>
            <person name="Xu C."/>
        </authorList>
    </citation>
    <scope>NUCLEOTIDE SEQUENCE [LARGE SCALE GENOMIC DNA]</scope>
    <source>
        <tissue evidence="4">Fresh leaf</tissue>
    </source>
</reference>
<feature type="domain" description="Cyanobacterial aminoacyl-tRNA synthetase CAAD" evidence="3">
    <location>
        <begin position="89"/>
        <end position="172"/>
    </location>
</feature>
<dbReference type="OrthoDB" id="2014299at2759"/>
<evidence type="ECO:0000256" key="1">
    <source>
        <dbReference type="ARBA" id="ARBA00004141"/>
    </source>
</evidence>
<proteinExistence type="predicted"/>
<reference evidence="5 7" key="3">
    <citation type="submission" date="2017-11" db="EMBL/GenBank/DDBJ databases">
        <title>De-novo sequencing of pomegranate (Punica granatum L.) genome.</title>
        <authorList>
            <person name="Akparov Z."/>
            <person name="Amiraslanov A."/>
            <person name="Hajiyeva S."/>
            <person name="Abbasov M."/>
            <person name="Kaur K."/>
            <person name="Hamwieh A."/>
            <person name="Solovyev V."/>
            <person name="Salamov A."/>
            <person name="Braich B."/>
            <person name="Kosarev P."/>
            <person name="Mahmoud A."/>
            <person name="Hajiyev E."/>
            <person name="Babayeva S."/>
            <person name="Izzatullayeva V."/>
            <person name="Mammadov A."/>
            <person name="Mammadov A."/>
            <person name="Sharifova S."/>
            <person name="Ojaghi J."/>
            <person name="Eynullazada K."/>
            <person name="Bayramov B."/>
            <person name="Abdulazimova A."/>
            <person name="Shahmuradov I."/>
        </authorList>
    </citation>
    <scope>NUCLEOTIDE SEQUENCE [LARGE SCALE GENOMIC DNA]</scope>
    <source>
        <strain evidence="5">AG2017</strain>
        <strain evidence="7">cv. AG2017</strain>
        <tissue evidence="5">Leaf</tissue>
    </source>
</reference>
<keyword evidence="2" id="KW-1133">Transmembrane helix</keyword>
<keyword evidence="7" id="KW-1185">Reference proteome</keyword>
<evidence type="ECO:0000313" key="6">
    <source>
        <dbReference type="Proteomes" id="UP000197138"/>
    </source>
</evidence>
<dbReference type="AlphaFoldDB" id="A0A218WTP6"/>
<evidence type="ECO:0000313" key="5">
    <source>
        <dbReference type="EMBL" id="PKI52105.1"/>
    </source>
</evidence>
<dbReference type="InterPro" id="IPR025564">
    <property type="entry name" value="CAAD_dom"/>
</dbReference>
<reference evidence="6" key="1">
    <citation type="journal article" date="2017" name="Plant J.">
        <title>The pomegranate (Punica granatum L.) genome and the genomics of punicalagin biosynthesis.</title>
        <authorList>
            <person name="Qin G."/>
            <person name="Xu C."/>
            <person name="Ming R."/>
            <person name="Tang H."/>
            <person name="Guyot R."/>
            <person name="Kramer E.M."/>
            <person name="Hu Y."/>
            <person name="Yi X."/>
            <person name="Qi Y."/>
            <person name="Xu X."/>
            <person name="Gao Z."/>
            <person name="Pan H."/>
            <person name="Jian J."/>
            <person name="Tian Y."/>
            <person name="Yue Z."/>
            <person name="Xu Y."/>
        </authorList>
    </citation>
    <scope>NUCLEOTIDE SEQUENCE [LARGE SCALE GENOMIC DNA]</scope>
    <source>
        <strain evidence="6">cv. Dabenzi</strain>
    </source>
</reference>
<feature type="transmembrane region" description="Helical" evidence="2">
    <location>
        <begin position="103"/>
        <end position="121"/>
    </location>
</feature>
<organism evidence="4 6">
    <name type="scientific">Punica granatum</name>
    <name type="common">Pomegranate</name>
    <dbReference type="NCBI Taxonomy" id="22663"/>
    <lineage>
        <taxon>Eukaryota</taxon>
        <taxon>Viridiplantae</taxon>
        <taxon>Streptophyta</taxon>
        <taxon>Embryophyta</taxon>
        <taxon>Tracheophyta</taxon>
        <taxon>Spermatophyta</taxon>
        <taxon>Magnoliopsida</taxon>
        <taxon>eudicotyledons</taxon>
        <taxon>Gunneridae</taxon>
        <taxon>Pentapetalae</taxon>
        <taxon>rosids</taxon>
        <taxon>malvids</taxon>
        <taxon>Myrtales</taxon>
        <taxon>Lythraceae</taxon>
        <taxon>Punica</taxon>
    </lineage>
</organism>
<dbReference type="GO" id="GO:0009535">
    <property type="term" value="C:chloroplast thylakoid membrane"/>
    <property type="evidence" value="ECO:0007669"/>
    <property type="project" value="TreeGrafter"/>
</dbReference>
<comment type="caution">
    <text evidence="4">The sequence shown here is derived from an EMBL/GenBank/DDBJ whole genome shotgun (WGS) entry which is preliminary data.</text>
</comment>
<protein>
    <recommendedName>
        <fullName evidence="3">Cyanobacterial aminoacyl-tRNA synthetase CAAD domain-containing protein</fullName>
    </recommendedName>
</protein>
<dbReference type="GeneID" id="116195703"/>
<comment type="subcellular location">
    <subcellularLocation>
        <location evidence="1">Membrane</location>
        <topology evidence="1">Multi-pass membrane protein</topology>
    </subcellularLocation>
</comment>
<name>A0A218WTP6_PUNGR</name>
<feature type="transmembrane region" description="Helical" evidence="2">
    <location>
        <begin position="127"/>
        <end position="147"/>
    </location>
</feature>
<dbReference type="PANTHER" id="PTHR33222">
    <property type="match status" value="1"/>
</dbReference>
<dbReference type="STRING" id="22663.A0A218WTP6"/>
<keyword evidence="2" id="KW-0812">Transmembrane</keyword>
<dbReference type="PANTHER" id="PTHR33222:SF4">
    <property type="entry name" value="PROTEIN CURVATURE THYLAKOID 1A, CHLOROPLASTIC"/>
    <property type="match status" value="1"/>
</dbReference>